<gene>
    <name evidence="1" type="ORF">BJ212DRAFT_1270065</name>
</gene>
<dbReference type="Proteomes" id="UP000807769">
    <property type="component" value="Unassembled WGS sequence"/>
</dbReference>
<dbReference type="RefSeq" id="XP_041193817.1">
    <property type="nucleotide sequence ID" value="XM_041330853.1"/>
</dbReference>
<proteinExistence type="predicted"/>
<dbReference type="AlphaFoldDB" id="A0A9P7ED22"/>
<evidence type="ECO:0000313" key="1">
    <source>
        <dbReference type="EMBL" id="KAG1817575.1"/>
    </source>
</evidence>
<comment type="caution">
    <text evidence="1">The sequence shown here is derived from an EMBL/GenBank/DDBJ whole genome shotgun (WGS) entry which is preliminary data.</text>
</comment>
<accession>A0A9P7ED22</accession>
<name>A0A9P7ED22_9AGAM</name>
<dbReference type="EMBL" id="JABBWG010000013">
    <property type="protein sequence ID" value="KAG1817575.1"/>
    <property type="molecule type" value="Genomic_DNA"/>
</dbReference>
<reference evidence="1" key="1">
    <citation type="journal article" date="2020" name="New Phytol.">
        <title>Comparative genomics reveals dynamic genome evolution in host specialist ectomycorrhizal fungi.</title>
        <authorList>
            <person name="Lofgren L.A."/>
            <person name="Nguyen N.H."/>
            <person name="Vilgalys R."/>
            <person name="Ruytinx J."/>
            <person name="Liao H.L."/>
            <person name="Branco S."/>
            <person name="Kuo A."/>
            <person name="LaButti K."/>
            <person name="Lipzen A."/>
            <person name="Andreopoulos W."/>
            <person name="Pangilinan J."/>
            <person name="Riley R."/>
            <person name="Hundley H."/>
            <person name="Na H."/>
            <person name="Barry K."/>
            <person name="Grigoriev I.V."/>
            <person name="Stajich J.E."/>
            <person name="Kennedy P.G."/>
        </authorList>
    </citation>
    <scope>NUCLEOTIDE SEQUENCE</scope>
    <source>
        <strain evidence="1">MN1</strain>
    </source>
</reference>
<dbReference type="OrthoDB" id="2691046at2759"/>
<dbReference type="GeneID" id="64624870"/>
<organism evidence="1 2">
    <name type="scientific">Suillus subaureus</name>
    <dbReference type="NCBI Taxonomy" id="48587"/>
    <lineage>
        <taxon>Eukaryota</taxon>
        <taxon>Fungi</taxon>
        <taxon>Dikarya</taxon>
        <taxon>Basidiomycota</taxon>
        <taxon>Agaricomycotina</taxon>
        <taxon>Agaricomycetes</taxon>
        <taxon>Agaricomycetidae</taxon>
        <taxon>Boletales</taxon>
        <taxon>Suillineae</taxon>
        <taxon>Suillaceae</taxon>
        <taxon>Suillus</taxon>
    </lineage>
</organism>
<evidence type="ECO:0000313" key="2">
    <source>
        <dbReference type="Proteomes" id="UP000807769"/>
    </source>
</evidence>
<keyword evidence="2" id="KW-1185">Reference proteome</keyword>
<sequence length="139" mass="15885">MNNSNFHKMIRMKRTLCHKYKQVKNGITESEKAFDRLDEAAPAASKKEWLASKRIAQSSRINNPAAMDVYEINIKKDNKKEIKLRLLEEGDSHKAAPAHRSVTTWISMGLAIEEAQIALVIKLRRIGRRTTGTQRLDIT</sequence>
<protein>
    <submittedName>
        <fullName evidence="1">Uncharacterized protein</fullName>
    </submittedName>
</protein>